<dbReference type="InterPro" id="IPR036426">
    <property type="entry name" value="Bulb-type_lectin_dom_sf"/>
</dbReference>
<dbReference type="PROSITE" id="PS50011">
    <property type="entry name" value="PROTEIN_KINASE_DOM"/>
    <property type="match status" value="1"/>
</dbReference>
<evidence type="ECO:0000256" key="19">
    <source>
        <dbReference type="ARBA" id="ARBA00048679"/>
    </source>
</evidence>
<dbReference type="PANTHER" id="PTHR47976">
    <property type="entry name" value="G-TYPE LECTIN S-RECEPTOR-LIKE SERINE/THREONINE-PROTEIN KINASE SD2-5"/>
    <property type="match status" value="1"/>
</dbReference>
<feature type="chain" id="PRO_5039932750" description="non-specific serine/threonine protein kinase" evidence="22">
    <location>
        <begin position="25"/>
        <end position="1076"/>
    </location>
</feature>
<sequence length="1076" mass="121930">MRINISSFFFAFFLILMLSPIATAESYSATAELSTTWSTNYSAVNPILRRETNVAVFTCGFFCEDNCTFYYFAIFISPSTESPGQSKFVWSAKQPVRENAILNFTAAGDLVLVDVDGFIVWNTDTAGKSVAGMNLTDTGNLVLFDDQNSVVWQSFDDPTDSLLPGQKLFQEQELQSHTSLTQFWEGMYSLKLTDTGVFGYAYNSQLYYRWLVYGKGTNKGRRYMKFLNGSLSFCIEYSSEPSEPVGVIAIPEASSAQYMKLRPDGHLQVFEWQLEEWKVIKDLTTVFQSYSYTADLSTTWDTNYSDVQPMLLRRANGVQFACGFLCEGNCTDDNKTFHYIFAIFISPATYNFNNENKAVWSANRDHPVGIDAILNFTAAGELVLKDGDGSIVWTTNTAGKSVVGMNLTDTGNLVLFDDQNSVVWQSFDHPTDCLLLGQKLLQDQKLKSSVSSSNFSEGMFSLQVTNEGLFGYIESNPPQVYYIRLVYGKDTNKERKYIRFLNGSLSFFNHSSKPSDPVGVIDIPEASSAQYMKLMPDGHLQVFEFQSDEWRMVSDVTSDAVEECDYPLRCGRYSICSTNNEQCSCPGIEYFRLVNDRQPNLGCYEITPLTCNSTQTQGFITLENVTYFTYIPDMKEVSIETCKQACLHNCSCKAAFYHYGWNSSSGKCFLRSELFTMKTVDQGYYTATAFIKVQNATTHHVSHQVAKIVGSTIGSFMLLLVVAIGFVTYVVHKRKWDVEMEEDYLDQVPGMPTRFSYEELRIATENFSKKLGEGGFGSVFEGSLKDESKIAVKCLEGLSHIKKSFLAEVQSIGSIHHVNLVRLRGFCTWKSQRLLVYDFMSNGSLDRWIYHGVREQILEWECRKKVTLDIAKGLAYLHEDCRQKIVHLDIKPQNILLDNNFNAKVSDFGLSKLIDKTQAEVMTTIKGTPGYIAPEWWSSIITEKVDVYSFGIVLLEILCGRRVFDRSQPEESWHLLFVFQKCWEQGTLSDMVDEHSEDMQVHKTEVLEMMKLAAWCLQTNYKKRPSMSTVVKVLEGGMNVEPNLDYNFTDPRIQEPTVGDKKDFTLLPSTLLSGPR</sequence>
<keyword evidence="13 21" id="KW-1133">Transmembrane helix</keyword>
<organism evidence="26 27">
    <name type="scientific">Helianthus annuus</name>
    <name type="common">Common sunflower</name>
    <dbReference type="NCBI Taxonomy" id="4232"/>
    <lineage>
        <taxon>Eukaryota</taxon>
        <taxon>Viridiplantae</taxon>
        <taxon>Streptophyta</taxon>
        <taxon>Embryophyta</taxon>
        <taxon>Tracheophyta</taxon>
        <taxon>Spermatophyta</taxon>
        <taxon>Magnoliopsida</taxon>
        <taxon>eudicotyledons</taxon>
        <taxon>Gunneridae</taxon>
        <taxon>Pentapetalae</taxon>
        <taxon>asterids</taxon>
        <taxon>campanulids</taxon>
        <taxon>Asterales</taxon>
        <taxon>Asteraceae</taxon>
        <taxon>Asteroideae</taxon>
        <taxon>Heliantheae alliance</taxon>
        <taxon>Heliantheae</taxon>
        <taxon>Helianthus</taxon>
    </lineage>
</organism>
<comment type="caution">
    <text evidence="26">The sequence shown here is derived from an EMBL/GenBank/DDBJ whole genome shotgun (WGS) entry which is preliminary data.</text>
</comment>
<evidence type="ECO:0000256" key="20">
    <source>
        <dbReference type="PROSITE-ProRule" id="PRU10141"/>
    </source>
</evidence>
<dbReference type="InterPro" id="IPR051343">
    <property type="entry name" value="G-type_lectin_kinases/EP1-like"/>
</dbReference>
<dbReference type="Gene3D" id="3.30.200.20">
    <property type="entry name" value="Phosphorylase Kinase, domain 1"/>
    <property type="match status" value="1"/>
</dbReference>
<comment type="catalytic activity">
    <reaction evidence="18">
        <text>L-threonyl-[protein] + ATP = O-phospho-L-threonyl-[protein] + ADP + H(+)</text>
        <dbReference type="Rhea" id="RHEA:46608"/>
        <dbReference type="Rhea" id="RHEA-COMP:11060"/>
        <dbReference type="Rhea" id="RHEA-COMP:11605"/>
        <dbReference type="ChEBI" id="CHEBI:15378"/>
        <dbReference type="ChEBI" id="CHEBI:30013"/>
        <dbReference type="ChEBI" id="CHEBI:30616"/>
        <dbReference type="ChEBI" id="CHEBI:61977"/>
        <dbReference type="ChEBI" id="CHEBI:456216"/>
        <dbReference type="EC" id="2.7.11.1"/>
    </reaction>
</comment>
<dbReference type="Pfam" id="PF00954">
    <property type="entry name" value="S_locus_glycop"/>
    <property type="match status" value="1"/>
</dbReference>
<protein>
    <recommendedName>
        <fullName evidence="2">non-specific serine/threonine protein kinase</fullName>
        <ecNumber evidence="2">2.7.11.1</ecNumber>
    </recommendedName>
</protein>
<evidence type="ECO:0000256" key="4">
    <source>
        <dbReference type="ARBA" id="ARBA00022536"/>
    </source>
</evidence>
<evidence type="ECO:0000256" key="21">
    <source>
        <dbReference type="SAM" id="Phobius"/>
    </source>
</evidence>
<evidence type="ECO:0000256" key="7">
    <source>
        <dbReference type="ARBA" id="ARBA00022692"/>
    </source>
</evidence>
<keyword evidence="14 21" id="KW-0472">Membrane</keyword>
<dbReference type="Pfam" id="PF08276">
    <property type="entry name" value="PAN_2"/>
    <property type="match status" value="1"/>
</dbReference>
<keyword evidence="11" id="KW-0418">Kinase</keyword>
<dbReference type="SUPFAM" id="SSF51110">
    <property type="entry name" value="alpha-D-mannose-specific plant lectins"/>
    <property type="match status" value="2"/>
</dbReference>
<accession>A0A9K3H9Z0</accession>
<dbReference type="InterPro" id="IPR017441">
    <property type="entry name" value="Protein_kinase_ATP_BS"/>
</dbReference>
<dbReference type="Gramene" id="mRNA:HanXRQr2_Chr13g0567111">
    <property type="protein sequence ID" value="CDS:HanXRQr2_Chr13g0567111.1"/>
    <property type="gene ID" value="HanXRQr2_Chr13g0567111"/>
</dbReference>
<dbReference type="OrthoDB" id="4062651at2759"/>
<dbReference type="Pfam" id="PF01453">
    <property type="entry name" value="B_lectin"/>
    <property type="match status" value="2"/>
</dbReference>
<evidence type="ECO:0000256" key="6">
    <source>
        <dbReference type="ARBA" id="ARBA00022679"/>
    </source>
</evidence>
<dbReference type="Gene3D" id="2.90.10.30">
    <property type="match status" value="1"/>
</dbReference>
<evidence type="ECO:0000256" key="15">
    <source>
        <dbReference type="ARBA" id="ARBA00023157"/>
    </source>
</evidence>
<evidence type="ECO:0000259" key="25">
    <source>
        <dbReference type="PROSITE" id="PS50948"/>
    </source>
</evidence>
<evidence type="ECO:0000256" key="12">
    <source>
        <dbReference type="ARBA" id="ARBA00022840"/>
    </source>
</evidence>
<keyword evidence="9" id="KW-0430">Lectin</keyword>
<evidence type="ECO:0000256" key="16">
    <source>
        <dbReference type="ARBA" id="ARBA00023170"/>
    </source>
</evidence>
<dbReference type="Proteomes" id="UP000215914">
    <property type="component" value="Unassembled WGS sequence"/>
</dbReference>
<keyword evidence="7 21" id="KW-0812">Transmembrane</keyword>
<dbReference type="GO" id="GO:0004672">
    <property type="term" value="F:protein kinase activity"/>
    <property type="evidence" value="ECO:0000318"/>
    <property type="project" value="GO_Central"/>
</dbReference>
<dbReference type="Pfam" id="PF00069">
    <property type="entry name" value="Pkinase"/>
    <property type="match status" value="1"/>
</dbReference>
<dbReference type="PROSITE" id="PS00107">
    <property type="entry name" value="PROTEIN_KINASE_ATP"/>
    <property type="match status" value="1"/>
</dbReference>
<dbReference type="FunFam" id="3.30.200.20:FF:000178">
    <property type="entry name" value="serine/threonine-protein kinase PBS1-like"/>
    <property type="match status" value="1"/>
</dbReference>
<dbReference type="CDD" id="cd14066">
    <property type="entry name" value="STKc_IRAK"/>
    <property type="match status" value="1"/>
</dbReference>
<dbReference type="PROSITE" id="PS50948">
    <property type="entry name" value="PAN"/>
    <property type="match status" value="1"/>
</dbReference>
<dbReference type="PANTHER" id="PTHR47976:SF30">
    <property type="entry name" value="RECEPTOR-LIKE SERINE_THREONINE-PROTEIN KINASE"/>
    <property type="match status" value="1"/>
</dbReference>
<dbReference type="SMART" id="SM00220">
    <property type="entry name" value="S_TKc"/>
    <property type="match status" value="1"/>
</dbReference>
<feature type="domain" description="Apple" evidence="25">
    <location>
        <begin position="611"/>
        <end position="689"/>
    </location>
</feature>
<dbReference type="GO" id="GO:0016020">
    <property type="term" value="C:membrane"/>
    <property type="evidence" value="ECO:0007669"/>
    <property type="project" value="UniProtKB-SubCell"/>
</dbReference>
<dbReference type="CDD" id="cd01098">
    <property type="entry name" value="PAN_AP_plant"/>
    <property type="match status" value="1"/>
</dbReference>
<dbReference type="PROSITE" id="PS50927">
    <property type="entry name" value="BULB_LECTIN"/>
    <property type="match status" value="2"/>
</dbReference>
<evidence type="ECO:0000313" key="27">
    <source>
        <dbReference type="Proteomes" id="UP000215914"/>
    </source>
</evidence>
<evidence type="ECO:0000259" key="24">
    <source>
        <dbReference type="PROSITE" id="PS50927"/>
    </source>
</evidence>
<dbReference type="CDD" id="cd00028">
    <property type="entry name" value="B_lectin"/>
    <property type="match status" value="1"/>
</dbReference>
<evidence type="ECO:0000259" key="23">
    <source>
        <dbReference type="PROSITE" id="PS50011"/>
    </source>
</evidence>
<dbReference type="EMBL" id="MNCJ02000328">
    <property type="protein sequence ID" value="KAF5771626.1"/>
    <property type="molecule type" value="Genomic_DNA"/>
</dbReference>
<keyword evidence="5" id="KW-0597">Phosphoprotein</keyword>
<feature type="binding site" evidence="20">
    <location>
        <position position="793"/>
    </location>
    <ligand>
        <name>ATP</name>
        <dbReference type="ChEBI" id="CHEBI:30616"/>
    </ligand>
</feature>
<dbReference type="SMART" id="SM00473">
    <property type="entry name" value="PAN_AP"/>
    <property type="match status" value="1"/>
</dbReference>
<evidence type="ECO:0000256" key="11">
    <source>
        <dbReference type="ARBA" id="ARBA00022777"/>
    </source>
</evidence>
<dbReference type="GO" id="GO:0005524">
    <property type="term" value="F:ATP binding"/>
    <property type="evidence" value="ECO:0007669"/>
    <property type="project" value="UniProtKB-UniRule"/>
</dbReference>
<evidence type="ECO:0000256" key="9">
    <source>
        <dbReference type="ARBA" id="ARBA00022734"/>
    </source>
</evidence>
<feature type="signal peptide" evidence="22">
    <location>
        <begin position="1"/>
        <end position="24"/>
    </location>
</feature>
<keyword evidence="8 22" id="KW-0732">Signal</keyword>
<dbReference type="GO" id="GO:0004674">
    <property type="term" value="F:protein serine/threonine kinase activity"/>
    <property type="evidence" value="ECO:0007669"/>
    <property type="project" value="UniProtKB-KW"/>
</dbReference>
<keyword evidence="10 20" id="KW-0547">Nucleotide-binding</keyword>
<keyword evidence="27" id="KW-1185">Reference proteome</keyword>
<dbReference type="SUPFAM" id="SSF56112">
    <property type="entry name" value="Protein kinase-like (PK-like)"/>
    <property type="match status" value="1"/>
</dbReference>
<dbReference type="FunFam" id="1.10.510.10:FF:000248">
    <property type="entry name" value="S-receptor-like kinase 5"/>
    <property type="match status" value="1"/>
</dbReference>
<keyword evidence="12 20" id="KW-0067">ATP-binding</keyword>
<evidence type="ECO:0000256" key="17">
    <source>
        <dbReference type="ARBA" id="ARBA00023180"/>
    </source>
</evidence>
<evidence type="ECO:0000256" key="22">
    <source>
        <dbReference type="SAM" id="SignalP"/>
    </source>
</evidence>
<dbReference type="EC" id="2.7.11.1" evidence="2"/>
<feature type="domain" description="Bulb-type lectin" evidence="24">
    <location>
        <begin position="39"/>
        <end position="156"/>
    </location>
</feature>
<reference evidence="26" key="1">
    <citation type="journal article" date="2017" name="Nature">
        <title>The sunflower genome provides insights into oil metabolism, flowering and Asterid evolution.</title>
        <authorList>
            <person name="Badouin H."/>
            <person name="Gouzy J."/>
            <person name="Grassa C.J."/>
            <person name="Murat F."/>
            <person name="Staton S.E."/>
            <person name="Cottret L."/>
            <person name="Lelandais-Briere C."/>
            <person name="Owens G.L."/>
            <person name="Carrere S."/>
            <person name="Mayjonade B."/>
            <person name="Legrand L."/>
            <person name="Gill N."/>
            <person name="Kane N.C."/>
            <person name="Bowers J.E."/>
            <person name="Hubner S."/>
            <person name="Bellec A."/>
            <person name="Berard A."/>
            <person name="Berges H."/>
            <person name="Blanchet N."/>
            <person name="Boniface M.C."/>
            <person name="Brunel D."/>
            <person name="Catrice O."/>
            <person name="Chaidir N."/>
            <person name="Claudel C."/>
            <person name="Donnadieu C."/>
            <person name="Faraut T."/>
            <person name="Fievet G."/>
            <person name="Helmstetter N."/>
            <person name="King M."/>
            <person name="Knapp S.J."/>
            <person name="Lai Z."/>
            <person name="Le Paslier M.C."/>
            <person name="Lippi Y."/>
            <person name="Lorenzon L."/>
            <person name="Mandel J.R."/>
            <person name="Marage G."/>
            <person name="Marchand G."/>
            <person name="Marquand E."/>
            <person name="Bret-Mestries E."/>
            <person name="Morien E."/>
            <person name="Nambeesan S."/>
            <person name="Nguyen T."/>
            <person name="Pegot-Espagnet P."/>
            <person name="Pouilly N."/>
            <person name="Raftis F."/>
            <person name="Sallet E."/>
            <person name="Schiex T."/>
            <person name="Thomas J."/>
            <person name="Vandecasteele C."/>
            <person name="Vares D."/>
            <person name="Vear F."/>
            <person name="Vautrin S."/>
            <person name="Crespi M."/>
            <person name="Mangin B."/>
            <person name="Burke J.M."/>
            <person name="Salse J."/>
            <person name="Munos S."/>
            <person name="Vincourt P."/>
            <person name="Rieseberg L.H."/>
            <person name="Langlade N.B."/>
        </authorList>
    </citation>
    <scope>NUCLEOTIDE SEQUENCE</scope>
    <source>
        <tissue evidence="26">Leaves</tissue>
    </source>
</reference>
<dbReference type="SMART" id="SM00108">
    <property type="entry name" value="B_lectin"/>
    <property type="match status" value="2"/>
</dbReference>
<dbReference type="Gene3D" id="1.10.510.10">
    <property type="entry name" value="Transferase(Phosphotransferase) domain 1"/>
    <property type="match status" value="1"/>
</dbReference>
<evidence type="ECO:0000256" key="2">
    <source>
        <dbReference type="ARBA" id="ARBA00012513"/>
    </source>
</evidence>
<gene>
    <name evidence="26" type="ORF">HanXRQr2_Chr13g0567111</name>
</gene>
<reference evidence="26" key="2">
    <citation type="submission" date="2020-06" db="EMBL/GenBank/DDBJ databases">
        <title>Helianthus annuus Genome sequencing and assembly Release 2.</title>
        <authorList>
            <person name="Gouzy J."/>
            <person name="Langlade N."/>
            <person name="Munos S."/>
        </authorList>
    </citation>
    <scope>NUCLEOTIDE SEQUENCE</scope>
    <source>
        <tissue evidence="26">Leaves</tissue>
    </source>
</reference>
<dbReference type="GO" id="GO:0030246">
    <property type="term" value="F:carbohydrate binding"/>
    <property type="evidence" value="ECO:0007669"/>
    <property type="project" value="UniProtKB-KW"/>
</dbReference>
<keyword evidence="6 26" id="KW-0808">Transferase</keyword>
<dbReference type="InterPro" id="IPR000719">
    <property type="entry name" value="Prot_kinase_dom"/>
</dbReference>
<keyword evidence="17" id="KW-0325">Glycoprotein</keyword>
<keyword evidence="15" id="KW-1015">Disulfide bond</keyword>
<dbReference type="AlphaFoldDB" id="A0A9K3H9Z0"/>
<name>A0A9K3H9Z0_HELAN</name>
<keyword evidence="3" id="KW-0723">Serine/threonine-protein kinase</keyword>
<dbReference type="InterPro" id="IPR011009">
    <property type="entry name" value="Kinase-like_dom_sf"/>
</dbReference>
<evidence type="ECO:0000256" key="10">
    <source>
        <dbReference type="ARBA" id="ARBA00022741"/>
    </source>
</evidence>
<evidence type="ECO:0000256" key="3">
    <source>
        <dbReference type="ARBA" id="ARBA00022527"/>
    </source>
</evidence>
<keyword evidence="16" id="KW-0675">Receptor</keyword>
<comment type="subcellular location">
    <subcellularLocation>
        <location evidence="1">Membrane</location>
        <topology evidence="1">Single-pass type I membrane protein</topology>
    </subcellularLocation>
</comment>
<evidence type="ECO:0000256" key="8">
    <source>
        <dbReference type="ARBA" id="ARBA00022729"/>
    </source>
</evidence>
<dbReference type="GO" id="GO:0048544">
    <property type="term" value="P:recognition of pollen"/>
    <property type="evidence" value="ECO:0007669"/>
    <property type="project" value="InterPro"/>
</dbReference>
<evidence type="ECO:0000256" key="13">
    <source>
        <dbReference type="ARBA" id="ARBA00022989"/>
    </source>
</evidence>
<dbReference type="Gene3D" id="2.90.10.10">
    <property type="entry name" value="Bulb-type lectin domain"/>
    <property type="match status" value="1"/>
</dbReference>
<evidence type="ECO:0000256" key="1">
    <source>
        <dbReference type="ARBA" id="ARBA00004479"/>
    </source>
</evidence>
<proteinExistence type="predicted"/>
<feature type="domain" description="Bulb-type lectin" evidence="24">
    <location>
        <begin position="316"/>
        <end position="428"/>
    </location>
</feature>
<dbReference type="InterPro" id="IPR008271">
    <property type="entry name" value="Ser/Thr_kinase_AS"/>
</dbReference>
<dbReference type="PROSITE" id="PS00108">
    <property type="entry name" value="PROTEIN_KINASE_ST"/>
    <property type="match status" value="1"/>
</dbReference>
<feature type="domain" description="Protein kinase" evidence="23">
    <location>
        <begin position="765"/>
        <end position="1044"/>
    </location>
</feature>
<dbReference type="FunFam" id="2.90.10.30:FF:000003">
    <property type="entry name" value="Os04g0303100 protein"/>
    <property type="match status" value="2"/>
</dbReference>
<evidence type="ECO:0000313" key="26">
    <source>
        <dbReference type="EMBL" id="KAF5771626.1"/>
    </source>
</evidence>
<evidence type="ECO:0000256" key="18">
    <source>
        <dbReference type="ARBA" id="ARBA00047899"/>
    </source>
</evidence>
<dbReference type="InterPro" id="IPR000858">
    <property type="entry name" value="S_locus_glycoprot_dom"/>
</dbReference>
<feature type="transmembrane region" description="Helical" evidence="21">
    <location>
        <begin position="708"/>
        <end position="731"/>
    </location>
</feature>
<dbReference type="InterPro" id="IPR003609">
    <property type="entry name" value="Pan_app"/>
</dbReference>
<evidence type="ECO:0000256" key="14">
    <source>
        <dbReference type="ARBA" id="ARBA00023136"/>
    </source>
</evidence>
<dbReference type="InterPro" id="IPR001480">
    <property type="entry name" value="Bulb-type_lectin_dom"/>
</dbReference>
<evidence type="ECO:0000256" key="5">
    <source>
        <dbReference type="ARBA" id="ARBA00022553"/>
    </source>
</evidence>
<keyword evidence="4" id="KW-0245">EGF-like domain</keyword>
<comment type="catalytic activity">
    <reaction evidence="19">
        <text>L-seryl-[protein] + ATP = O-phospho-L-seryl-[protein] + ADP + H(+)</text>
        <dbReference type="Rhea" id="RHEA:17989"/>
        <dbReference type="Rhea" id="RHEA-COMP:9863"/>
        <dbReference type="Rhea" id="RHEA-COMP:11604"/>
        <dbReference type="ChEBI" id="CHEBI:15378"/>
        <dbReference type="ChEBI" id="CHEBI:29999"/>
        <dbReference type="ChEBI" id="CHEBI:30616"/>
        <dbReference type="ChEBI" id="CHEBI:83421"/>
        <dbReference type="ChEBI" id="CHEBI:456216"/>
        <dbReference type="EC" id="2.7.11.1"/>
    </reaction>
</comment>